<dbReference type="VEuPathDB" id="FungiDB:TRICI_001682"/>
<reference evidence="4" key="1">
    <citation type="journal article" date="2019" name="G3 (Bethesda)">
        <title>Genome Assemblies of Two Rare Opportunistic Yeast Pathogens: Diutina rugosa (syn. Candida rugosa) and Trichomonascus ciferrii (syn. Candida ciferrii).</title>
        <authorList>
            <person name="Mixao V."/>
            <person name="Saus E."/>
            <person name="Hansen A.P."/>
            <person name="Lass-Florl C."/>
            <person name="Gabaldon T."/>
        </authorList>
    </citation>
    <scope>NUCLEOTIDE SEQUENCE</scope>
    <source>
        <strain evidence="4">CBS 4856</strain>
    </source>
</reference>
<sequence length="758" mass="83174">MHVYKEFTQPSAVTHSVACQLTGGGDEYLALVKGNSLLQIYSTKDVTVAFTDSESDLSEQDGHVEVETSDSFIGEEMGVKASKTRVQSKLVLVGEWPLDGFVTNIDKVNTLANDGDLLIITFKYAKSVLIGWDAENYTISTVSLHYYEKNLMEQHFFDQDFPSQLSVDPKNNCFCLMYQQDQLAFLPFLQKEEFDDAQANTTNSFYSSSILVSSSQFGEDIANIISVVFLHEYSEPTLAMIFQPQRTWTGTLPLYKDTVRYLVFALDLQNGSHTPIVSAQGLPYDTHTIVSLQEPIGGSLLIGVNQLLHIDSAGKICGVAVNGYSKLCTQTPLFDQSDLELRLEGSKVVPLTNSELLLITEPGAVYMVDFTIEGKKVYKISLKLLDRHLLPAPSTVASMKASRNVFVGSKTGEARLLSWKRKGEKTEGGKVSVEQSHKEDKDEHTFEDDEDEDLYGTVATETPQVSSGEEPIYVMVDDALPNYGPITSIAIGQPTVRTSHLSHPHPSSQGFDIVAASGSGITGALSVFQKSIKPRIFSDLKLPGCSELWTLNPRTRLQGDVSTDFGVPDTFLLTTDGETSKLYEIGKRLVDVTKRKASFISKAPTVGVTTICNGSAIVQVCPEKATIFDSSFGKPRSINFDSPASVASFADPYVLVLLQDGNYLILQASFDSKSGSPGLEKLCITTPSTVKCGALSFSTLFSDMKMTKRGVKRKRSGDDLSHLQDEEMEVPICIILTTDNSIEVSSPWFYSTFANSFL</sequence>
<feature type="domain" description="RSE1/DDB1/CPSF1 second beta-propeller" evidence="3">
    <location>
        <begin position="535"/>
        <end position="745"/>
    </location>
</feature>
<feature type="region of interest" description="Disordered" evidence="1">
    <location>
        <begin position="421"/>
        <end position="451"/>
    </location>
</feature>
<evidence type="ECO:0000313" key="4">
    <source>
        <dbReference type="EMBL" id="KAA8916191.1"/>
    </source>
</evidence>
<evidence type="ECO:0000259" key="3">
    <source>
        <dbReference type="Pfam" id="PF23726"/>
    </source>
</evidence>
<gene>
    <name evidence="4" type="ORF">TRICI_001682</name>
</gene>
<dbReference type="OrthoDB" id="6109at2759"/>
<dbReference type="AlphaFoldDB" id="A0A642V8Q2"/>
<feature type="domain" description="RSE1/DDB1/CPSF1 first beta-propeller" evidence="2">
    <location>
        <begin position="88"/>
        <end position="423"/>
    </location>
</feature>
<dbReference type="EMBL" id="SWFS01000118">
    <property type="protein sequence ID" value="KAA8916191.1"/>
    <property type="molecule type" value="Genomic_DNA"/>
</dbReference>
<evidence type="ECO:0000313" key="5">
    <source>
        <dbReference type="Proteomes" id="UP000761534"/>
    </source>
</evidence>
<dbReference type="InterPro" id="IPR050358">
    <property type="entry name" value="RSE1/DDB1/CFT1"/>
</dbReference>
<dbReference type="Gene3D" id="2.130.10.10">
    <property type="entry name" value="YVTN repeat-like/Quinoprotein amine dehydrogenase"/>
    <property type="match status" value="1"/>
</dbReference>
<accession>A0A642V8Q2</accession>
<dbReference type="Pfam" id="PF23726">
    <property type="entry name" value="Beta-prop_RSE1_2nd"/>
    <property type="match status" value="1"/>
</dbReference>
<dbReference type="PANTHER" id="PTHR10644">
    <property type="entry name" value="DNA REPAIR/RNA PROCESSING CPSF FAMILY"/>
    <property type="match status" value="1"/>
</dbReference>
<dbReference type="InterPro" id="IPR058543">
    <property type="entry name" value="Beta-prop_RSE1/DDB1/CPSF1_2nd"/>
</dbReference>
<dbReference type="InterPro" id="IPR018846">
    <property type="entry name" value="Beta-prop_RSE1/DDB1/CPSF1_1st"/>
</dbReference>
<dbReference type="InterPro" id="IPR015943">
    <property type="entry name" value="WD40/YVTN_repeat-like_dom_sf"/>
</dbReference>
<name>A0A642V8Q2_9ASCO</name>
<feature type="compositionally biased region" description="Basic and acidic residues" evidence="1">
    <location>
        <begin position="435"/>
        <end position="444"/>
    </location>
</feature>
<proteinExistence type="predicted"/>
<organism evidence="4 5">
    <name type="scientific">Trichomonascus ciferrii</name>
    <dbReference type="NCBI Taxonomy" id="44093"/>
    <lineage>
        <taxon>Eukaryota</taxon>
        <taxon>Fungi</taxon>
        <taxon>Dikarya</taxon>
        <taxon>Ascomycota</taxon>
        <taxon>Saccharomycotina</taxon>
        <taxon>Dipodascomycetes</taxon>
        <taxon>Dipodascales</taxon>
        <taxon>Trichomonascaceae</taxon>
        <taxon>Trichomonascus</taxon>
        <taxon>Trichomonascus ciferrii complex</taxon>
    </lineage>
</organism>
<evidence type="ECO:0000256" key="1">
    <source>
        <dbReference type="SAM" id="MobiDB-lite"/>
    </source>
</evidence>
<comment type="caution">
    <text evidence="4">The sequence shown here is derived from an EMBL/GenBank/DDBJ whole genome shotgun (WGS) entry which is preliminary data.</text>
</comment>
<keyword evidence="5" id="KW-1185">Reference proteome</keyword>
<protein>
    <submittedName>
        <fullName evidence="4">Uncharacterized protein</fullName>
    </submittedName>
</protein>
<dbReference type="Proteomes" id="UP000761534">
    <property type="component" value="Unassembled WGS sequence"/>
</dbReference>
<evidence type="ECO:0000259" key="2">
    <source>
        <dbReference type="Pfam" id="PF10433"/>
    </source>
</evidence>
<dbReference type="Pfam" id="PF10433">
    <property type="entry name" value="Beta-prop_RSE1_1st"/>
    <property type="match status" value="1"/>
</dbReference>